<dbReference type="CDD" id="cd03498">
    <property type="entry name" value="SQR_TypeB_2_TM"/>
    <property type="match status" value="1"/>
</dbReference>
<keyword evidence="1" id="KW-0812">Transmembrane</keyword>
<dbReference type="NCBIfam" id="TIGR02046">
    <property type="entry name" value="sdhC_b558_fam"/>
    <property type="match status" value="1"/>
</dbReference>
<feature type="transmembrane region" description="Helical" evidence="1">
    <location>
        <begin position="200"/>
        <end position="221"/>
    </location>
</feature>
<keyword evidence="1" id="KW-0472">Membrane</keyword>
<dbReference type="InterPro" id="IPR011138">
    <property type="entry name" value="Cytochrome_b-558"/>
</dbReference>
<accession>A0A9D9HVL5</accession>
<feature type="transmembrane region" description="Helical" evidence="1">
    <location>
        <begin position="163"/>
        <end position="188"/>
    </location>
</feature>
<gene>
    <name evidence="2" type="ORF">IAA73_11530</name>
</gene>
<reference evidence="2" key="1">
    <citation type="submission" date="2020-10" db="EMBL/GenBank/DDBJ databases">
        <authorList>
            <person name="Gilroy R."/>
        </authorList>
    </citation>
    <scope>NUCLEOTIDE SEQUENCE</scope>
    <source>
        <strain evidence="2">G3-3990</strain>
    </source>
</reference>
<evidence type="ECO:0000313" key="3">
    <source>
        <dbReference type="Proteomes" id="UP000823641"/>
    </source>
</evidence>
<feature type="transmembrane region" description="Helical" evidence="1">
    <location>
        <begin position="100"/>
        <end position="121"/>
    </location>
</feature>
<dbReference type="GO" id="GO:0016020">
    <property type="term" value="C:membrane"/>
    <property type="evidence" value="ECO:0007669"/>
    <property type="project" value="InterPro"/>
</dbReference>
<evidence type="ECO:0000313" key="2">
    <source>
        <dbReference type="EMBL" id="MBO8460941.1"/>
    </source>
</evidence>
<keyword evidence="1" id="KW-1133">Transmembrane helix</keyword>
<comment type="caution">
    <text evidence="2">The sequence shown here is derived from an EMBL/GenBank/DDBJ whole genome shotgun (WGS) entry which is preliminary data.</text>
</comment>
<dbReference type="Gene3D" id="1.20.1300.10">
    <property type="entry name" value="Fumarate reductase/succinate dehydrogenase, transmembrane subunit"/>
    <property type="match status" value="1"/>
</dbReference>
<dbReference type="AlphaFoldDB" id="A0A9D9HVL5"/>
<evidence type="ECO:0000256" key="1">
    <source>
        <dbReference type="SAM" id="Phobius"/>
    </source>
</evidence>
<sequence length="236" mass="26626">MWLKDSSIGRKLIMSITGAALILFLLFHGTMNVVAIISPKGYNMICEFLGANWYALVATVGLAVLVVLHILYAFYLSVLNYRARGRDRYAVNKKQDGVEWASKNMLVLGVIVLLGIALHLYNFWYKMQWTEIHHMIDSTVDASRATDGIGYIRELFACPVYSLIYLVWLCALWFHLTHGFWSAFHTLGWNNDIWMKRLKVISYVIATLIVLMFAAVVVYYYGVSLGAGCATACCGA</sequence>
<proteinExistence type="predicted"/>
<organism evidence="2 3">
    <name type="scientific">Candidatus Gallipaludibacter merdavium</name>
    <dbReference type="NCBI Taxonomy" id="2840839"/>
    <lineage>
        <taxon>Bacteria</taxon>
        <taxon>Pseudomonadati</taxon>
        <taxon>Bacteroidota</taxon>
        <taxon>Bacteroidia</taxon>
        <taxon>Bacteroidales</taxon>
        <taxon>Candidatus Gallipaludibacter</taxon>
    </lineage>
</organism>
<protein>
    <submittedName>
        <fullName evidence="2">Succinate dehydrogenase/fumarate reductase cytochrome b subunit</fullName>
    </submittedName>
</protein>
<reference evidence="2" key="2">
    <citation type="journal article" date="2021" name="PeerJ">
        <title>Extensive microbial diversity within the chicken gut microbiome revealed by metagenomics and culture.</title>
        <authorList>
            <person name="Gilroy R."/>
            <person name="Ravi A."/>
            <person name="Getino M."/>
            <person name="Pursley I."/>
            <person name="Horton D.L."/>
            <person name="Alikhan N.F."/>
            <person name="Baker D."/>
            <person name="Gharbi K."/>
            <person name="Hall N."/>
            <person name="Watson M."/>
            <person name="Adriaenssens E.M."/>
            <person name="Foster-Nyarko E."/>
            <person name="Jarju S."/>
            <person name="Secka A."/>
            <person name="Antonio M."/>
            <person name="Oren A."/>
            <person name="Chaudhuri R.R."/>
            <person name="La Ragione R."/>
            <person name="Hildebrand F."/>
            <person name="Pallen M.J."/>
        </authorList>
    </citation>
    <scope>NUCLEOTIDE SEQUENCE</scope>
    <source>
        <strain evidence="2">G3-3990</strain>
    </source>
</reference>
<feature type="transmembrane region" description="Helical" evidence="1">
    <location>
        <begin position="51"/>
        <end position="79"/>
    </location>
</feature>
<dbReference type="InterPro" id="IPR034804">
    <property type="entry name" value="SQR/QFR_C/D"/>
</dbReference>
<dbReference type="EMBL" id="JADIMG010000105">
    <property type="protein sequence ID" value="MBO8460941.1"/>
    <property type="molecule type" value="Genomic_DNA"/>
</dbReference>
<dbReference type="SUPFAM" id="SSF81343">
    <property type="entry name" value="Fumarate reductase respiratory complex transmembrane subunits"/>
    <property type="match status" value="1"/>
</dbReference>
<name>A0A9D9HVL5_9BACT</name>
<dbReference type="Proteomes" id="UP000823641">
    <property type="component" value="Unassembled WGS sequence"/>
</dbReference>